<dbReference type="Pfam" id="PF00919">
    <property type="entry name" value="UPF0004"/>
    <property type="match status" value="1"/>
</dbReference>
<name>A0ABU5A525_9HYPH</name>
<dbReference type="PROSITE" id="PS51449">
    <property type="entry name" value="MTTASE_N"/>
    <property type="match status" value="1"/>
</dbReference>
<keyword evidence="14" id="KW-1185">Reference proteome</keyword>
<accession>A0ABU5A525</accession>
<evidence type="ECO:0000259" key="10">
    <source>
        <dbReference type="PROSITE" id="PS50926"/>
    </source>
</evidence>
<feature type="domain" description="TRAM" evidence="10">
    <location>
        <begin position="408"/>
        <end position="469"/>
    </location>
</feature>
<keyword evidence="4 9" id="KW-0949">S-adenosyl-L-methionine</keyword>
<comment type="cofactor">
    <cofactor evidence="9">
        <name>[4Fe-4S] cluster</name>
        <dbReference type="ChEBI" id="CHEBI:49883"/>
    </cofactor>
    <text evidence="9">Binds 2 [4Fe-4S] clusters. One cluster is coordinated with 3 cysteines and an exchangeable S-adenosyl-L-methionine.</text>
</comment>
<evidence type="ECO:0000256" key="8">
    <source>
        <dbReference type="ARBA" id="ARBA00033765"/>
    </source>
</evidence>
<organism evidence="13 14">
    <name type="scientific">Mesorhizobium vachelliae</name>
    <dbReference type="NCBI Taxonomy" id="3072309"/>
    <lineage>
        <taxon>Bacteria</taxon>
        <taxon>Pseudomonadati</taxon>
        <taxon>Pseudomonadota</taxon>
        <taxon>Alphaproteobacteria</taxon>
        <taxon>Hyphomicrobiales</taxon>
        <taxon>Phyllobacteriaceae</taxon>
        <taxon>Mesorhizobium</taxon>
    </lineage>
</organism>
<dbReference type="RefSeq" id="WP_320248985.1">
    <property type="nucleotide sequence ID" value="NZ_JAVIIQ010000006.1"/>
</dbReference>
<keyword evidence="9" id="KW-0963">Cytoplasm</keyword>
<evidence type="ECO:0000256" key="5">
    <source>
        <dbReference type="ARBA" id="ARBA00022723"/>
    </source>
</evidence>
<evidence type="ECO:0000256" key="3">
    <source>
        <dbReference type="ARBA" id="ARBA00022679"/>
    </source>
</evidence>
<feature type="binding site" evidence="9">
    <location>
        <position position="187"/>
    </location>
    <ligand>
        <name>[4Fe-4S] cluster</name>
        <dbReference type="ChEBI" id="CHEBI:49883"/>
        <label>2</label>
        <note>4Fe-4S-S-AdoMet</note>
    </ligand>
</feature>
<proteinExistence type="inferred from homology"/>
<evidence type="ECO:0000256" key="9">
    <source>
        <dbReference type="HAMAP-Rule" id="MF_01864"/>
    </source>
</evidence>
<dbReference type="PROSITE" id="PS01278">
    <property type="entry name" value="MTTASE_RADICAL"/>
    <property type="match status" value="1"/>
</dbReference>
<comment type="function">
    <text evidence="1 9">Catalyzes the methylthiolation of N6-(dimethylallyl)adenosine (i(6)A), leading to the formation of 2-methylthio-N6-(dimethylallyl)adenosine (ms(2)i(6)A) at position 37 in tRNAs that read codons beginning with uridine.</text>
</comment>
<evidence type="ECO:0000256" key="6">
    <source>
        <dbReference type="ARBA" id="ARBA00023004"/>
    </source>
</evidence>
<dbReference type="PROSITE" id="PS51918">
    <property type="entry name" value="RADICAL_SAM"/>
    <property type="match status" value="1"/>
</dbReference>
<dbReference type="Gene3D" id="3.40.50.12160">
    <property type="entry name" value="Methylthiotransferase, N-terminal domain"/>
    <property type="match status" value="1"/>
</dbReference>
<dbReference type="SFLD" id="SFLDG01082">
    <property type="entry name" value="B12-binding_domain_containing"/>
    <property type="match status" value="1"/>
</dbReference>
<dbReference type="EC" id="2.8.4.3" evidence="8 9"/>
<evidence type="ECO:0000256" key="7">
    <source>
        <dbReference type="ARBA" id="ARBA00023014"/>
    </source>
</evidence>
<evidence type="ECO:0000256" key="1">
    <source>
        <dbReference type="ARBA" id="ARBA00003234"/>
    </source>
</evidence>
<dbReference type="InterPro" id="IPR013848">
    <property type="entry name" value="Methylthiotransferase_N"/>
</dbReference>
<comment type="catalytic activity">
    <reaction evidence="9">
        <text>N(6)-dimethylallyladenosine(37) in tRNA + (sulfur carrier)-SH + AH2 + 2 S-adenosyl-L-methionine = 2-methylsulfanyl-N(6)-dimethylallyladenosine(37) in tRNA + (sulfur carrier)-H + 5'-deoxyadenosine + L-methionine + A + S-adenosyl-L-homocysteine + 2 H(+)</text>
        <dbReference type="Rhea" id="RHEA:37067"/>
        <dbReference type="Rhea" id="RHEA-COMP:10375"/>
        <dbReference type="Rhea" id="RHEA-COMP:10376"/>
        <dbReference type="Rhea" id="RHEA-COMP:14737"/>
        <dbReference type="Rhea" id="RHEA-COMP:14739"/>
        <dbReference type="ChEBI" id="CHEBI:13193"/>
        <dbReference type="ChEBI" id="CHEBI:15378"/>
        <dbReference type="ChEBI" id="CHEBI:17319"/>
        <dbReference type="ChEBI" id="CHEBI:17499"/>
        <dbReference type="ChEBI" id="CHEBI:29917"/>
        <dbReference type="ChEBI" id="CHEBI:57844"/>
        <dbReference type="ChEBI" id="CHEBI:57856"/>
        <dbReference type="ChEBI" id="CHEBI:59789"/>
        <dbReference type="ChEBI" id="CHEBI:64428"/>
        <dbReference type="ChEBI" id="CHEBI:74415"/>
        <dbReference type="ChEBI" id="CHEBI:74417"/>
        <dbReference type="EC" id="2.8.4.3"/>
    </reaction>
</comment>
<comment type="subunit">
    <text evidence="9">Monomer.</text>
</comment>
<dbReference type="PROSITE" id="PS50926">
    <property type="entry name" value="TRAM"/>
    <property type="match status" value="1"/>
</dbReference>
<evidence type="ECO:0000259" key="12">
    <source>
        <dbReference type="PROSITE" id="PS51918"/>
    </source>
</evidence>
<dbReference type="CDD" id="cd01335">
    <property type="entry name" value="Radical_SAM"/>
    <property type="match status" value="1"/>
</dbReference>
<dbReference type="InterPro" id="IPR020612">
    <property type="entry name" value="Methylthiotransferase_CS"/>
</dbReference>
<comment type="caution">
    <text evidence="13">The sequence shown here is derived from an EMBL/GenBank/DDBJ whole genome shotgun (WGS) entry which is preliminary data.</text>
</comment>
<dbReference type="GO" id="GO:0035597">
    <property type="term" value="F:tRNA-2-methylthio-N(6)-dimethylallyladenosine(37) synthase activity"/>
    <property type="evidence" value="ECO:0007669"/>
    <property type="project" value="UniProtKB-EC"/>
</dbReference>
<dbReference type="Pfam" id="PF04055">
    <property type="entry name" value="Radical_SAM"/>
    <property type="match status" value="1"/>
</dbReference>
<keyword evidence="3 9" id="KW-0808">Transferase</keyword>
<dbReference type="InterPro" id="IPR007197">
    <property type="entry name" value="rSAM"/>
</dbReference>
<reference evidence="13 14" key="1">
    <citation type="submission" date="2023-08" db="EMBL/GenBank/DDBJ databases">
        <title>Implementing the SeqCode for naming new Mesorhizobium species isolated from Vachellia karroo root nodules.</title>
        <authorList>
            <person name="Van Lill M."/>
        </authorList>
    </citation>
    <scope>NUCLEOTIDE SEQUENCE [LARGE SCALE GENOMIC DNA]</scope>
    <source>
        <strain evidence="13 14">VK25D</strain>
    </source>
</reference>
<dbReference type="EMBL" id="JAVIIQ010000006">
    <property type="protein sequence ID" value="MDX8532712.1"/>
    <property type="molecule type" value="Genomic_DNA"/>
</dbReference>
<dbReference type="Proteomes" id="UP001285154">
    <property type="component" value="Unassembled WGS sequence"/>
</dbReference>
<dbReference type="Pfam" id="PF01938">
    <property type="entry name" value="TRAM"/>
    <property type="match status" value="1"/>
</dbReference>
<gene>
    <name evidence="9 13" type="primary">miaB</name>
    <name evidence="13" type="ORF">RFM42_17105</name>
</gene>
<dbReference type="InterPro" id="IPR006463">
    <property type="entry name" value="MiaB_methiolase"/>
</dbReference>
<feature type="binding site" evidence="9">
    <location>
        <position position="71"/>
    </location>
    <ligand>
        <name>[4Fe-4S] cluster</name>
        <dbReference type="ChEBI" id="CHEBI:49883"/>
        <label>1</label>
    </ligand>
</feature>
<feature type="domain" description="Radical SAM core" evidence="12">
    <location>
        <begin position="173"/>
        <end position="405"/>
    </location>
</feature>
<dbReference type="HAMAP" id="MF_01864">
    <property type="entry name" value="tRNA_metthiotr_MiaB"/>
    <property type="match status" value="1"/>
</dbReference>
<dbReference type="InterPro" id="IPR006638">
    <property type="entry name" value="Elp3/MiaA/NifB-like_rSAM"/>
</dbReference>
<keyword evidence="7 9" id="KW-0411">Iron-sulfur</keyword>
<dbReference type="SUPFAM" id="SSF102114">
    <property type="entry name" value="Radical SAM enzymes"/>
    <property type="match status" value="1"/>
</dbReference>
<evidence type="ECO:0000256" key="2">
    <source>
        <dbReference type="ARBA" id="ARBA00022485"/>
    </source>
</evidence>
<evidence type="ECO:0000313" key="14">
    <source>
        <dbReference type="Proteomes" id="UP001285154"/>
    </source>
</evidence>
<dbReference type="SMART" id="SM00729">
    <property type="entry name" value="Elp3"/>
    <property type="match status" value="1"/>
</dbReference>
<feature type="binding site" evidence="9">
    <location>
        <position position="109"/>
    </location>
    <ligand>
        <name>[4Fe-4S] cluster</name>
        <dbReference type="ChEBI" id="CHEBI:49883"/>
        <label>1</label>
    </ligand>
</feature>
<sequence>MDLNTIESHDIGAAAEHSASTDRTAKKVFIKTYGCQMNVYDSQRMTDALAADGYVATDAVEDADLVLLNTCHIREKAAEKVYSELGRIRDMKAERAEAGRELLIGVAGCVAQAEGGEIIRRAPAVDLVIGPQTYHRLPDVLARVRGGEKIVETEYAIEDKFEHLPQPKRAELARRGVTAFLTVQEGCDKFCTFCVVPYTRGSEVSRPVAQIVAEAERLAEAGVREVTLLGQNVNAWHGVGEDGEEWGLGRLLFRLAEIPGLARLRYTTSHPRDMDDELIAAHRDLPALMPYLHLPVQSGSDRILKAMNRRHTARDYLALIERIRATRPDIAMSGDFIVGFPGETDEDFEATLKLVREVGYASAFTFKYSPRPGTPGAEMDGHLAEAVKDERLQRLQALINEQQHNFIASRVGRTVSTLIEKPGRRPGQIVGRSPWLNPVIVDDKAGGIGDIIDVRITKTGPNSLFAELA</sequence>
<dbReference type="Gene3D" id="3.80.30.20">
    <property type="entry name" value="tm_1862 like domain"/>
    <property type="match status" value="1"/>
</dbReference>
<feature type="binding site" evidence="9">
    <location>
        <position position="191"/>
    </location>
    <ligand>
        <name>[4Fe-4S] cluster</name>
        <dbReference type="ChEBI" id="CHEBI:49883"/>
        <label>2</label>
        <note>4Fe-4S-S-AdoMet</note>
    </ligand>
</feature>
<dbReference type="PANTHER" id="PTHR43020">
    <property type="entry name" value="CDK5 REGULATORY SUBUNIT-ASSOCIATED PROTEIN 1"/>
    <property type="match status" value="1"/>
</dbReference>
<dbReference type="SFLD" id="SFLDS00029">
    <property type="entry name" value="Radical_SAM"/>
    <property type="match status" value="1"/>
</dbReference>
<evidence type="ECO:0000256" key="4">
    <source>
        <dbReference type="ARBA" id="ARBA00022691"/>
    </source>
</evidence>
<dbReference type="InterPro" id="IPR005839">
    <property type="entry name" value="Methylthiotransferase"/>
</dbReference>
<dbReference type="InterPro" id="IPR058240">
    <property type="entry name" value="rSAM_sf"/>
</dbReference>
<dbReference type="PANTHER" id="PTHR43020:SF2">
    <property type="entry name" value="MITOCHONDRIAL TRNA METHYLTHIOTRANSFERASE CDK5RAP1"/>
    <property type="match status" value="1"/>
</dbReference>
<feature type="binding site" evidence="9">
    <location>
        <position position="194"/>
    </location>
    <ligand>
        <name>[4Fe-4S] cluster</name>
        <dbReference type="ChEBI" id="CHEBI:49883"/>
        <label>2</label>
        <note>4Fe-4S-S-AdoMet</note>
    </ligand>
</feature>
<dbReference type="InterPro" id="IPR038135">
    <property type="entry name" value="Methylthiotransferase_N_sf"/>
</dbReference>
<protein>
    <recommendedName>
        <fullName evidence="8 9">tRNA-2-methylthio-N(6)-dimethylallyladenosine synthase</fullName>
        <ecNumber evidence="8 9">2.8.4.3</ecNumber>
    </recommendedName>
    <alternativeName>
        <fullName evidence="9">(Dimethylallyl)adenosine tRNA methylthiotransferase MiaB</fullName>
    </alternativeName>
    <alternativeName>
        <fullName evidence="9">tRNA-i(6)A37 methylthiotransferase</fullName>
    </alternativeName>
</protein>
<comment type="subcellular location">
    <subcellularLocation>
        <location evidence="9">Cytoplasm</location>
    </subcellularLocation>
</comment>
<dbReference type="SFLD" id="SFLDG01061">
    <property type="entry name" value="methylthiotransferase"/>
    <property type="match status" value="1"/>
</dbReference>
<dbReference type="SFLD" id="SFLDF00273">
    <property type="entry name" value="(dimethylallyl)adenosine_tRNA"/>
    <property type="match status" value="1"/>
</dbReference>
<evidence type="ECO:0000259" key="11">
    <source>
        <dbReference type="PROSITE" id="PS51449"/>
    </source>
</evidence>
<dbReference type="NCBIfam" id="TIGR01574">
    <property type="entry name" value="miaB-methiolase"/>
    <property type="match status" value="1"/>
</dbReference>
<keyword evidence="6 9" id="KW-0408">Iron</keyword>
<dbReference type="NCBIfam" id="TIGR00089">
    <property type="entry name" value="MiaB/RimO family radical SAM methylthiotransferase"/>
    <property type="match status" value="1"/>
</dbReference>
<keyword evidence="9" id="KW-0819">tRNA processing</keyword>
<keyword evidence="5 9" id="KW-0479">Metal-binding</keyword>
<evidence type="ECO:0000313" key="13">
    <source>
        <dbReference type="EMBL" id="MDX8532712.1"/>
    </source>
</evidence>
<feature type="domain" description="MTTase N-terminal" evidence="11">
    <location>
        <begin position="26"/>
        <end position="146"/>
    </location>
</feature>
<dbReference type="InterPro" id="IPR023404">
    <property type="entry name" value="rSAM_horseshoe"/>
</dbReference>
<dbReference type="InterPro" id="IPR002792">
    <property type="entry name" value="TRAM_dom"/>
</dbReference>
<keyword evidence="2 9" id="KW-0004">4Fe-4S</keyword>
<comment type="similarity">
    <text evidence="9">Belongs to the methylthiotransferase family. MiaB subfamily.</text>
</comment>
<feature type="binding site" evidence="9">
    <location>
        <position position="35"/>
    </location>
    <ligand>
        <name>[4Fe-4S] cluster</name>
        <dbReference type="ChEBI" id="CHEBI:49883"/>
        <label>1</label>
    </ligand>
</feature>